<evidence type="ECO:0000256" key="1">
    <source>
        <dbReference type="SAM" id="MobiDB-lite"/>
    </source>
</evidence>
<dbReference type="EMBL" id="PGOL01000479">
    <property type="protein sequence ID" value="PKI69808.1"/>
    <property type="molecule type" value="Genomic_DNA"/>
</dbReference>
<protein>
    <submittedName>
        <fullName evidence="2">Uncharacterized protein</fullName>
    </submittedName>
</protein>
<feature type="compositionally biased region" description="Polar residues" evidence="1">
    <location>
        <begin position="9"/>
        <end position="18"/>
    </location>
</feature>
<comment type="caution">
    <text evidence="2">The sequence shown here is derived from an EMBL/GenBank/DDBJ whole genome shotgun (WGS) entry which is preliminary data.</text>
</comment>
<accession>A0A2I0KMW4</accession>
<gene>
    <name evidence="2" type="ORF">CRG98_009683</name>
</gene>
<feature type="region of interest" description="Disordered" evidence="1">
    <location>
        <begin position="1"/>
        <end position="20"/>
    </location>
</feature>
<evidence type="ECO:0000313" key="3">
    <source>
        <dbReference type="Proteomes" id="UP000233551"/>
    </source>
</evidence>
<sequence length="56" mass="6240">MALKLNHCMPSSQPLSSRPNHRLRSPKFFMASTLGSGLKPLLEPLLWIVLRAGNLL</sequence>
<reference evidence="2 3" key="1">
    <citation type="submission" date="2017-11" db="EMBL/GenBank/DDBJ databases">
        <title>De-novo sequencing of pomegranate (Punica granatum L.) genome.</title>
        <authorList>
            <person name="Akparov Z."/>
            <person name="Amiraslanov A."/>
            <person name="Hajiyeva S."/>
            <person name="Abbasov M."/>
            <person name="Kaur K."/>
            <person name="Hamwieh A."/>
            <person name="Solovyev V."/>
            <person name="Salamov A."/>
            <person name="Braich B."/>
            <person name="Kosarev P."/>
            <person name="Mahmoud A."/>
            <person name="Hajiyev E."/>
            <person name="Babayeva S."/>
            <person name="Izzatullayeva V."/>
            <person name="Mammadov A."/>
            <person name="Mammadov A."/>
            <person name="Sharifova S."/>
            <person name="Ojaghi J."/>
            <person name="Eynullazada K."/>
            <person name="Bayramov B."/>
            <person name="Abdulazimova A."/>
            <person name="Shahmuradov I."/>
        </authorList>
    </citation>
    <scope>NUCLEOTIDE SEQUENCE [LARGE SCALE GENOMIC DNA]</scope>
    <source>
        <strain evidence="3">cv. AG2017</strain>
        <tissue evidence="2">Leaf</tissue>
    </source>
</reference>
<dbReference type="AlphaFoldDB" id="A0A2I0KMW4"/>
<name>A0A2I0KMW4_PUNGR</name>
<keyword evidence="3" id="KW-1185">Reference proteome</keyword>
<dbReference type="Proteomes" id="UP000233551">
    <property type="component" value="Unassembled WGS sequence"/>
</dbReference>
<evidence type="ECO:0000313" key="2">
    <source>
        <dbReference type="EMBL" id="PKI69808.1"/>
    </source>
</evidence>
<organism evidence="2 3">
    <name type="scientific">Punica granatum</name>
    <name type="common">Pomegranate</name>
    <dbReference type="NCBI Taxonomy" id="22663"/>
    <lineage>
        <taxon>Eukaryota</taxon>
        <taxon>Viridiplantae</taxon>
        <taxon>Streptophyta</taxon>
        <taxon>Embryophyta</taxon>
        <taxon>Tracheophyta</taxon>
        <taxon>Spermatophyta</taxon>
        <taxon>Magnoliopsida</taxon>
        <taxon>eudicotyledons</taxon>
        <taxon>Gunneridae</taxon>
        <taxon>Pentapetalae</taxon>
        <taxon>rosids</taxon>
        <taxon>malvids</taxon>
        <taxon>Myrtales</taxon>
        <taxon>Lythraceae</taxon>
        <taxon>Punica</taxon>
    </lineage>
</organism>
<proteinExistence type="predicted"/>